<evidence type="ECO:0000256" key="9">
    <source>
        <dbReference type="ARBA" id="ARBA00022898"/>
    </source>
</evidence>
<evidence type="ECO:0000313" key="11">
    <source>
        <dbReference type="EMBL" id="KAK9767436.1"/>
    </source>
</evidence>
<dbReference type="GO" id="GO:0003992">
    <property type="term" value="F:N2-acetyl-L-ornithine:2-oxoglutarate 5-aminotransferase activity"/>
    <property type="evidence" value="ECO:0007669"/>
    <property type="project" value="UniProtKB-EC"/>
</dbReference>
<dbReference type="PROSITE" id="PS00600">
    <property type="entry name" value="AA_TRANSFER_CLASS_3"/>
    <property type="match status" value="1"/>
</dbReference>
<comment type="caution">
    <text evidence="11">The sequence shown here is derived from an EMBL/GenBank/DDBJ whole genome shotgun (WGS) entry which is preliminary data.</text>
</comment>
<keyword evidence="9 10" id="KW-0663">Pyridoxal phosphate</keyword>
<evidence type="ECO:0000256" key="10">
    <source>
        <dbReference type="RuleBase" id="RU003560"/>
    </source>
</evidence>
<dbReference type="InterPro" id="IPR015422">
    <property type="entry name" value="PyrdxlP-dep_Trfase_small"/>
</dbReference>
<keyword evidence="12" id="KW-1185">Reference proteome</keyword>
<dbReference type="Pfam" id="PF00202">
    <property type="entry name" value="Aminotran_3"/>
    <property type="match status" value="1"/>
</dbReference>
<evidence type="ECO:0000256" key="6">
    <source>
        <dbReference type="ARBA" id="ARBA00022576"/>
    </source>
</evidence>
<comment type="similarity">
    <text evidence="4 10">Belongs to the class-III pyridoxal-phosphate-dependent aminotransferase family.</text>
</comment>
<dbReference type="HAMAP" id="MF_01107">
    <property type="entry name" value="ArgD_aminotrans_3"/>
    <property type="match status" value="1"/>
</dbReference>
<dbReference type="InterPro" id="IPR015424">
    <property type="entry name" value="PyrdxlP-dep_Trfase"/>
</dbReference>
<dbReference type="InterPro" id="IPR049704">
    <property type="entry name" value="Aminotrans_3_PPA_site"/>
</dbReference>
<dbReference type="EC" id="2.6.1.11" evidence="5"/>
<dbReference type="InterPro" id="IPR004636">
    <property type="entry name" value="AcOrn/SuccOrn_fam"/>
</dbReference>
<dbReference type="EMBL" id="JASJQH010000078">
    <property type="protein sequence ID" value="KAK9767436.1"/>
    <property type="molecule type" value="Genomic_DNA"/>
</dbReference>
<dbReference type="InterPro" id="IPR005814">
    <property type="entry name" value="Aminotrans_3"/>
</dbReference>
<dbReference type="PIRSF" id="PIRSF000521">
    <property type="entry name" value="Transaminase_4ab_Lys_Orn"/>
    <property type="match status" value="1"/>
</dbReference>
<comment type="pathway">
    <text evidence="3">Amino-acid biosynthesis; L-arginine biosynthesis; N(2)-acetyl-L-ornithine from L-glutamate: step 4/4.</text>
</comment>
<dbReference type="NCBIfam" id="TIGR00707">
    <property type="entry name" value="argD"/>
    <property type="match status" value="1"/>
</dbReference>
<dbReference type="InterPro" id="IPR015421">
    <property type="entry name" value="PyrdxlP-dep_Trfase_major"/>
</dbReference>
<gene>
    <name evidence="11" type="primary">ARG8_2</name>
    <name evidence="11" type="ORF">K7432_002792</name>
</gene>
<proteinExistence type="inferred from homology"/>
<dbReference type="Gene3D" id="3.40.640.10">
    <property type="entry name" value="Type I PLP-dependent aspartate aminotransferase-like (Major domain)"/>
    <property type="match status" value="1"/>
</dbReference>
<dbReference type="SUPFAM" id="SSF53383">
    <property type="entry name" value="PLP-dependent transferases"/>
    <property type="match status" value="1"/>
</dbReference>
<dbReference type="NCBIfam" id="NF002325">
    <property type="entry name" value="PRK01278.1"/>
    <property type="match status" value="1"/>
</dbReference>
<evidence type="ECO:0000256" key="1">
    <source>
        <dbReference type="ARBA" id="ARBA00001933"/>
    </source>
</evidence>
<sequence length="455" mass="49776">MSRVIRKVLPAGLSLTRLSQQVRYQSVVSAIKPGQSKVTHADADTDPKTFEILADSDKYILNTYSKPSLIFTHGKGCYLYDQGNRRYLDFCAGIAVNALGHADEEMSKVLAEQSSQLVHLSNLFHHPWSGELAKVLVESTKAATAFQASRVFFANSGTEANEGALKFARKWGKLISDKDDKFEIVSCSNGFHGRSMGALSCTPNPKYQKPFLPLVPGVKHIDFNDVDSIEAVITEKTCGVIVEPVQGEGGIFPAKVEFLRAMRKRCDEVGALLIFDEIQCGLGRTGKLWGFENFPSDIVPDILTMAKPLANGFPIGAILMNEKVAEQIKIGDHGTTFGGNPLGCRVALSVFNRIRRPEFLAQVNETGAHLKQGLKAITEGNPLVKEVRGLGLILGVEFTVDPTPIVKMARERGLIVITASNNTVRLVPPLILSKKEADEGLQILKECFEELKNQA</sequence>
<comment type="subcellular location">
    <subcellularLocation>
        <location evidence="2">Mitochondrion</location>
    </subcellularLocation>
</comment>
<dbReference type="PANTHER" id="PTHR11986:SF79">
    <property type="entry name" value="ACETYLORNITHINE AMINOTRANSFERASE, MITOCHONDRIAL"/>
    <property type="match status" value="1"/>
</dbReference>
<evidence type="ECO:0000256" key="7">
    <source>
        <dbReference type="ARBA" id="ARBA00022605"/>
    </source>
</evidence>
<evidence type="ECO:0000256" key="3">
    <source>
        <dbReference type="ARBA" id="ARBA00005024"/>
    </source>
</evidence>
<protein>
    <recommendedName>
        <fullName evidence="5">acetylornithine transaminase</fullName>
        <ecNumber evidence="5">2.6.1.11</ecNumber>
    </recommendedName>
</protein>
<keyword evidence="6 11" id="KW-0032">Aminotransferase</keyword>
<keyword evidence="7" id="KW-0028">Amino-acid biosynthesis</keyword>
<dbReference type="PANTHER" id="PTHR11986">
    <property type="entry name" value="AMINOTRANSFERASE CLASS III"/>
    <property type="match status" value="1"/>
</dbReference>
<dbReference type="Gene3D" id="3.90.1150.10">
    <property type="entry name" value="Aspartate Aminotransferase, domain 1"/>
    <property type="match status" value="1"/>
</dbReference>
<reference evidence="11 12" key="1">
    <citation type="submission" date="2023-04" db="EMBL/GenBank/DDBJ databases">
        <title>Genome of Basidiobolus ranarum AG-B5.</title>
        <authorList>
            <person name="Stajich J.E."/>
            <person name="Carter-House D."/>
            <person name="Gryganskyi A."/>
        </authorList>
    </citation>
    <scope>NUCLEOTIDE SEQUENCE [LARGE SCALE GENOMIC DNA]</scope>
    <source>
        <strain evidence="11 12">AG-B5</strain>
    </source>
</reference>
<evidence type="ECO:0000256" key="4">
    <source>
        <dbReference type="ARBA" id="ARBA00008954"/>
    </source>
</evidence>
<dbReference type="Proteomes" id="UP001479436">
    <property type="component" value="Unassembled WGS sequence"/>
</dbReference>
<dbReference type="InterPro" id="IPR050103">
    <property type="entry name" value="Class-III_PLP-dep_AT"/>
</dbReference>
<evidence type="ECO:0000256" key="2">
    <source>
        <dbReference type="ARBA" id="ARBA00004173"/>
    </source>
</evidence>
<accession>A0ABR2X111</accession>
<dbReference type="CDD" id="cd00610">
    <property type="entry name" value="OAT_like"/>
    <property type="match status" value="1"/>
</dbReference>
<keyword evidence="8 11" id="KW-0808">Transferase</keyword>
<evidence type="ECO:0000256" key="5">
    <source>
        <dbReference type="ARBA" id="ARBA00012919"/>
    </source>
</evidence>
<comment type="cofactor">
    <cofactor evidence="1">
        <name>pyridoxal 5'-phosphate</name>
        <dbReference type="ChEBI" id="CHEBI:597326"/>
    </cofactor>
</comment>
<evidence type="ECO:0000256" key="8">
    <source>
        <dbReference type="ARBA" id="ARBA00022679"/>
    </source>
</evidence>
<evidence type="ECO:0000313" key="12">
    <source>
        <dbReference type="Proteomes" id="UP001479436"/>
    </source>
</evidence>
<name>A0ABR2X111_9FUNG</name>
<organism evidence="11 12">
    <name type="scientific">Basidiobolus ranarum</name>
    <dbReference type="NCBI Taxonomy" id="34480"/>
    <lineage>
        <taxon>Eukaryota</taxon>
        <taxon>Fungi</taxon>
        <taxon>Fungi incertae sedis</taxon>
        <taxon>Zoopagomycota</taxon>
        <taxon>Entomophthoromycotina</taxon>
        <taxon>Basidiobolomycetes</taxon>
        <taxon>Basidiobolales</taxon>
        <taxon>Basidiobolaceae</taxon>
        <taxon>Basidiobolus</taxon>
    </lineage>
</organism>